<reference evidence="2" key="1">
    <citation type="submission" date="2021-05" db="EMBL/GenBank/DDBJ databases">
        <authorList>
            <person name="Alioto T."/>
            <person name="Alioto T."/>
            <person name="Gomez Garrido J."/>
        </authorList>
    </citation>
    <scope>NUCLEOTIDE SEQUENCE</scope>
</reference>
<feature type="domain" description="OTU" evidence="1">
    <location>
        <begin position="12"/>
        <end position="161"/>
    </location>
</feature>
<proteinExistence type="predicted"/>
<dbReference type="PANTHER" id="PTHR12419:SF7">
    <property type="entry name" value="OTU DOMAIN-CONTAINING PROTEIN 3"/>
    <property type="match status" value="1"/>
</dbReference>
<protein>
    <recommendedName>
        <fullName evidence="1">OTU domain-containing protein</fullName>
    </recommendedName>
</protein>
<dbReference type="CDD" id="cd22757">
    <property type="entry name" value="OTU_P87_VP80-like"/>
    <property type="match status" value="1"/>
</dbReference>
<dbReference type="AlphaFoldDB" id="A0A8D8Z6U9"/>
<evidence type="ECO:0000313" key="2">
    <source>
        <dbReference type="EMBL" id="CAG6742073.1"/>
    </source>
</evidence>
<dbReference type="Gene3D" id="3.90.70.80">
    <property type="match status" value="1"/>
</dbReference>
<dbReference type="InterPro" id="IPR050704">
    <property type="entry name" value="Peptidase_C85-like"/>
</dbReference>
<dbReference type="InterPro" id="IPR003323">
    <property type="entry name" value="OTU_dom"/>
</dbReference>
<dbReference type="EMBL" id="HBUF01431973">
    <property type="protein sequence ID" value="CAG6742073.1"/>
    <property type="molecule type" value="Transcribed_RNA"/>
</dbReference>
<accession>A0A8D8Z6U9</accession>
<sequence>MHVKIDDTNLNVERVPIKADGACLFNMLSMAMFGNESQSIVVRSRIVRHVVENYNDYSNFIIRSHYAAQDENNNNCIEREIRETPLSSDEYHELMMKPYTFGTFVELSVASKIFQRRVYVFEKSGLSLACLMKLGEPQWPMIIAMFSGDRTKGHFDMLKPVLSAVYKVLGSLSLK</sequence>
<dbReference type="GO" id="GO:0004843">
    <property type="term" value="F:cysteine-type deubiquitinase activity"/>
    <property type="evidence" value="ECO:0007669"/>
    <property type="project" value="TreeGrafter"/>
</dbReference>
<dbReference type="Pfam" id="PF02338">
    <property type="entry name" value="OTU"/>
    <property type="match status" value="1"/>
</dbReference>
<dbReference type="InterPro" id="IPR038765">
    <property type="entry name" value="Papain-like_cys_pep_sf"/>
</dbReference>
<dbReference type="GO" id="GO:0016579">
    <property type="term" value="P:protein deubiquitination"/>
    <property type="evidence" value="ECO:0007669"/>
    <property type="project" value="TreeGrafter"/>
</dbReference>
<organism evidence="2">
    <name type="scientific">Cacopsylla melanoneura</name>
    <dbReference type="NCBI Taxonomy" id="428564"/>
    <lineage>
        <taxon>Eukaryota</taxon>
        <taxon>Metazoa</taxon>
        <taxon>Ecdysozoa</taxon>
        <taxon>Arthropoda</taxon>
        <taxon>Hexapoda</taxon>
        <taxon>Insecta</taxon>
        <taxon>Pterygota</taxon>
        <taxon>Neoptera</taxon>
        <taxon>Paraneoptera</taxon>
        <taxon>Hemiptera</taxon>
        <taxon>Sternorrhyncha</taxon>
        <taxon>Psylloidea</taxon>
        <taxon>Psyllidae</taxon>
        <taxon>Psyllinae</taxon>
        <taxon>Cacopsylla</taxon>
    </lineage>
</organism>
<dbReference type="PANTHER" id="PTHR12419">
    <property type="entry name" value="OTU DOMAIN CONTAINING PROTEIN"/>
    <property type="match status" value="1"/>
</dbReference>
<evidence type="ECO:0000259" key="1">
    <source>
        <dbReference type="PROSITE" id="PS50802"/>
    </source>
</evidence>
<dbReference type="SUPFAM" id="SSF54001">
    <property type="entry name" value="Cysteine proteinases"/>
    <property type="match status" value="1"/>
</dbReference>
<name>A0A8D8Z6U9_9HEMI</name>
<dbReference type="PROSITE" id="PS50802">
    <property type="entry name" value="OTU"/>
    <property type="match status" value="1"/>
</dbReference>